<sequence length="730" mass="83405">MDANGEVLGELIKAKKNIKRKYSELKLGEADIHSLVSDTLNPIIEPLNDLKNYKPLQVQSTQVPPTQEADDYQDFEITNWFKSYDIDKTYGPKINTNRNMYLEKKEIKLVDNTLIIEDSRRFENKKGGNKYADIIQNLFSSDSGLSVKLQKHNLVYWNDSNELVDRLRLLLASKAAGNTGVSIEILSIFEELREASVIKHCFTKFAWAIPLKSKTAKEVSTAMSKILLECSPKLLQLDIAKMFREFTARGSHEWISILLSLINKYNNSKHRTIGMTPVQADANPSSVVIKQQLKHGKADIHSLVSDTLSPIIELLNDLKNYKPLEVQPTPVPPTQEADDYQHFEITDWLKSYDIDKTYGPKINTNGNMTRKFNIYFSKSPKLYTNKDLKTYKSILNQTSAHLTADGSKIKKGGNKYADIIQNLFPSGSGITMKLQKHNLVYWNDPNELVDRLRLLLASKAAGNTGVSNEILSIFEESREAGPIKHCFTKFAWAIPLKSKTAKEVSTAIFKILLKCSPKLLQLDNGKEFYNSTFDALMEKHNIYKYSTYSTMKACIVERFNHTLKAKMFREFTARGSHEWFSILPKLINEYNNSKHRTIGMTPVQADANPSSVVIKHRKIINGSIKFNVGDNVRISKYKGVFAKGYLPSWSTEIFKIVKINETLPTTYQLQDYTGTPIAGCFYYEELLKTNYPNDYLVEKIIRRKGKQIYVKWLGFDSTHNSWINTSDIRK</sequence>
<dbReference type="Gene3D" id="3.30.420.10">
    <property type="entry name" value="Ribonuclease H-like superfamily/Ribonuclease H"/>
    <property type="match status" value="1"/>
</dbReference>
<comment type="caution">
    <text evidence="3">The sequence shown here is derived from an EMBL/GenBank/DDBJ whole genome shotgun (WGS) entry which is preliminary data.</text>
</comment>
<dbReference type="PROSITE" id="PS50013">
    <property type="entry name" value="CHROMO_2"/>
    <property type="match status" value="1"/>
</dbReference>
<accession>A0A6G0VWG5</accession>
<dbReference type="GO" id="GO:0015074">
    <property type="term" value="P:DNA integration"/>
    <property type="evidence" value="ECO:0007669"/>
    <property type="project" value="InterPro"/>
</dbReference>
<dbReference type="InterPro" id="IPR016197">
    <property type="entry name" value="Chromo-like_dom_sf"/>
</dbReference>
<dbReference type="EMBL" id="VUJU01011055">
    <property type="protein sequence ID" value="KAF0712107.1"/>
    <property type="molecule type" value="Genomic_DNA"/>
</dbReference>
<protein>
    <recommendedName>
        <fullName evidence="5">Integrase catalytic domain-containing protein</fullName>
    </recommendedName>
</protein>
<dbReference type="PROSITE" id="PS50994">
    <property type="entry name" value="INTEGRASE"/>
    <property type="match status" value="1"/>
</dbReference>
<dbReference type="OrthoDB" id="7694400at2759"/>
<dbReference type="GO" id="GO:0005694">
    <property type="term" value="C:chromosome"/>
    <property type="evidence" value="ECO:0007669"/>
    <property type="project" value="UniProtKB-ARBA"/>
</dbReference>
<gene>
    <name evidence="3" type="ORF">FWK35_00029830</name>
</gene>
<dbReference type="InterPro" id="IPR001584">
    <property type="entry name" value="Integrase_cat-core"/>
</dbReference>
<name>A0A6G0VWG5_APHCR</name>
<evidence type="ECO:0008006" key="5">
    <source>
        <dbReference type="Google" id="ProtNLM"/>
    </source>
</evidence>
<dbReference type="SUPFAM" id="SSF53098">
    <property type="entry name" value="Ribonuclease H-like"/>
    <property type="match status" value="2"/>
</dbReference>
<dbReference type="InterPro" id="IPR000953">
    <property type="entry name" value="Chromo/chromo_shadow_dom"/>
</dbReference>
<proteinExistence type="predicted"/>
<keyword evidence="4" id="KW-1185">Reference proteome</keyword>
<dbReference type="InterPro" id="IPR036397">
    <property type="entry name" value="RNaseH_sf"/>
</dbReference>
<dbReference type="InterPro" id="IPR058520">
    <property type="entry name" value="DUF8207"/>
</dbReference>
<evidence type="ECO:0000259" key="1">
    <source>
        <dbReference type="PROSITE" id="PS50013"/>
    </source>
</evidence>
<dbReference type="InterPro" id="IPR012337">
    <property type="entry name" value="RNaseH-like_sf"/>
</dbReference>
<reference evidence="3 4" key="1">
    <citation type="submission" date="2019-08" db="EMBL/GenBank/DDBJ databases">
        <title>Whole genome of Aphis craccivora.</title>
        <authorList>
            <person name="Voronova N.V."/>
            <person name="Shulinski R.S."/>
            <person name="Bandarenka Y.V."/>
            <person name="Zhorov D.G."/>
            <person name="Warner D."/>
        </authorList>
    </citation>
    <scope>NUCLEOTIDE SEQUENCE [LARGE SCALE GENOMIC DNA]</scope>
    <source>
        <strain evidence="3">180601</strain>
        <tissue evidence="3">Whole Body</tissue>
    </source>
</reference>
<dbReference type="PANTHER" id="PTHR46585">
    <property type="entry name" value="INTEGRASE CORE DOMAIN CONTAINING PROTEIN"/>
    <property type="match status" value="1"/>
</dbReference>
<dbReference type="GO" id="GO:0003676">
    <property type="term" value="F:nucleic acid binding"/>
    <property type="evidence" value="ECO:0007669"/>
    <property type="project" value="InterPro"/>
</dbReference>
<evidence type="ECO:0000259" key="2">
    <source>
        <dbReference type="PROSITE" id="PS50994"/>
    </source>
</evidence>
<dbReference type="Proteomes" id="UP000478052">
    <property type="component" value="Unassembled WGS sequence"/>
</dbReference>
<evidence type="ECO:0000313" key="4">
    <source>
        <dbReference type="Proteomes" id="UP000478052"/>
    </source>
</evidence>
<evidence type="ECO:0000313" key="3">
    <source>
        <dbReference type="EMBL" id="KAF0712107.1"/>
    </source>
</evidence>
<dbReference type="SUPFAM" id="SSF54160">
    <property type="entry name" value="Chromo domain-like"/>
    <property type="match status" value="1"/>
</dbReference>
<feature type="domain" description="Chromo" evidence="1">
    <location>
        <begin position="695"/>
        <end position="730"/>
    </location>
</feature>
<dbReference type="PANTHER" id="PTHR46585:SF1">
    <property type="entry name" value="CHROMO DOMAIN-CONTAINING PROTEIN"/>
    <property type="match status" value="1"/>
</dbReference>
<organism evidence="3 4">
    <name type="scientific">Aphis craccivora</name>
    <name type="common">Cowpea aphid</name>
    <dbReference type="NCBI Taxonomy" id="307492"/>
    <lineage>
        <taxon>Eukaryota</taxon>
        <taxon>Metazoa</taxon>
        <taxon>Ecdysozoa</taxon>
        <taxon>Arthropoda</taxon>
        <taxon>Hexapoda</taxon>
        <taxon>Insecta</taxon>
        <taxon>Pterygota</taxon>
        <taxon>Neoptera</taxon>
        <taxon>Paraneoptera</taxon>
        <taxon>Hemiptera</taxon>
        <taxon>Sternorrhyncha</taxon>
        <taxon>Aphidomorpha</taxon>
        <taxon>Aphidoidea</taxon>
        <taxon>Aphididae</taxon>
        <taxon>Aphidini</taxon>
        <taxon>Aphis</taxon>
        <taxon>Aphis</taxon>
    </lineage>
</organism>
<dbReference type="Pfam" id="PF26634">
    <property type="entry name" value="DUF8207"/>
    <property type="match status" value="1"/>
</dbReference>
<feature type="domain" description="Integrase catalytic" evidence="2">
    <location>
        <begin position="487"/>
        <end position="610"/>
    </location>
</feature>
<dbReference type="AlphaFoldDB" id="A0A6G0VWG5"/>